<accession>A0ABU6VIK3</accession>
<name>A0ABU6VIK3_9FABA</name>
<sequence length="108" mass="12101">MGAVGSERWKINPAAVDHAAMACHDWTVHKVSCSHPLDFTPAKFLKLPLWCVVCLSYPDRLLARRTIGFTWLPEYKLLIPKPTANHAAVGFSEHDEYIPMVDKTVDVG</sequence>
<gene>
    <name evidence="1" type="ORF">PIB30_053053</name>
</gene>
<organism evidence="1 2">
    <name type="scientific">Stylosanthes scabra</name>
    <dbReference type="NCBI Taxonomy" id="79078"/>
    <lineage>
        <taxon>Eukaryota</taxon>
        <taxon>Viridiplantae</taxon>
        <taxon>Streptophyta</taxon>
        <taxon>Embryophyta</taxon>
        <taxon>Tracheophyta</taxon>
        <taxon>Spermatophyta</taxon>
        <taxon>Magnoliopsida</taxon>
        <taxon>eudicotyledons</taxon>
        <taxon>Gunneridae</taxon>
        <taxon>Pentapetalae</taxon>
        <taxon>rosids</taxon>
        <taxon>fabids</taxon>
        <taxon>Fabales</taxon>
        <taxon>Fabaceae</taxon>
        <taxon>Papilionoideae</taxon>
        <taxon>50 kb inversion clade</taxon>
        <taxon>dalbergioids sensu lato</taxon>
        <taxon>Dalbergieae</taxon>
        <taxon>Pterocarpus clade</taxon>
        <taxon>Stylosanthes</taxon>
    </lineage>
</organism>
<proteinExistence type="predicted"/>
<evidence type="ECO:0000313" key="2">
    <source>
        <dbReference type="Proteomes" id="UP001341840"/>
    </source>
</evidence>
<dbReference type="EMBL" id="JASCZI010151425">
    <property type="protein sequence ID" value="MED6172767.1"/>
    <property type="molecule type" value="Genomic_DNA"/>
</dbReference>
<reference evidence="1 2" key="1">
    <citation type="journal article" date="2023" name="Plants (Basel)">
        <title>Bridging the Gap: Combining Genomics and Transcriptomics Approaches to Understand Stylosanthes scabra, an Orphan Legume from the Brazilian Caatinga.</title>
        <authorList>
            <person name="Ferreira-Neto J.R.C."/>
            <person name="da Silva M.D."/>
            <person name="Binneck E."/>
            <person name="de Melo N.F."/>
            <person name="da Silva R.H."/>
            <person name="de Melo A.L.T.M."/>
            <person name="Pandolfi V."/>
            <person name="Bustamante F.O."/>
            <person name="Brasileiro-Vidal A.C."/>
            <person name="Benko-Iseppon A.M."/>
        </authorList>
    </citation>
    <scope>NUCLEOTIDE SEQUENCE [LARGE SCALE GENOMIC DNA]</scope>
    <source>
        <tissue evidence="1">Leaves</tissue>
    </source>
</reference>
<keyword evidence="2" id="KW-1185">Reference proteome</keyword>
<protein>
    <submittedName>
        <fullName evidence="1">Uncharacterized protein</fullName>
    </submittedName>
</protein>
<dbReference type="Proteomes" id="UP001341840">
    <property type="component" value="Unassembled WGS sequence"/>
</dbReference>
<comment type="caution">
    <text evidence="1">The sequence shown here is derived from an EMBL/GenBank/DDBJ whole genome shotgun (WGS) entry which is preliminary data.</text>
</comment>
<evidence type="ECO:0000313" key="1">
    <source>
        <dbReference type="EMBL" id="MED6172767.1"/>
    </source>
</evidence>